<accession>A0A1B7NIS4</accession>
<name>A0A1B7NIS4_9AGAM</name>
<dbReference type="InParanoid" id="A0A1B7NIS4"/>
<dbReference type="SUPFAM" id="SSF144122">
    <property type="entry name" value="Tim10-like"/>
    <property type="match status" value="1"/>
</dbReference>
<keyword evidence="8" id="KW-1185">Reference proteome</keyword>
<comment type="domain">
    <text evidence="5">The twin CX3C motif contains 4 conserved Cys residues that form 2 disulfide bonds in the mitochondrial intermembrane space.</text>
</comment>
<evidence type="ECO:0000256" key="5">
    <source>
        <dbReference type="RuleBase" id="RU367043"/>
    </source>
</evidence>
<organism evidence="7 8">
    <name type="scientific">Rhizopogon vinicolor AM-OR11-026</name>
    <dbReference type="NCBI Taxonomy" id="1314800"/>
    <lineage>
        <taxon>Eukaryota</taxon>
        <taxon>Fungi</taxon>
        <taxon>Dikarya</taxon>
        <taxon>Basidiomycota</taxon>
        <taxon>Agaricomycotina</taxon>
        <taxon>Agaricomycetes</taxon>
        <taxon>Agaricomycetidae</taxon>
        <taxon>Boletales</taxon>
        <taxon>Suillineae</taxon>
        <taxon>Rhizopogonaceae</taxon>
        <taxon>Rhizopogon</taxon>
    </lineage>
</organism>
<dbReference type="STRING" id="1314800.A0A1B7NIS4"/>
<dbReference type="InterPro" id="IPR004217">
    <property type="entry name" value="Tim10-like"/>
</dbReference>
<sequence length="86" mass="9749">MDNFKFDEATQKELATFLEREQAQARINATVHTLTSMCWDKCVTGTPGSRFARGEEGCLLNCVDRFLDTSLFIIKTIEGQRSQLQS</sequence>
<dbReference type="GO" id="GO:0015031">
    <property type="term" value="P:protein transport"/>
    <property type="evidence" value="ECO:0007669"/>
    <property type="project" value="UniProtKB-KW"/>
</dbReference>
<comment type="function">
    <text evidence="5">Mitochondrial intermembrane chaperone that participates in the import and insertion of some multi-pass transmembrane proteins into the mitochondrial inner membrane. Also required for the transfer of beta-barrel precursors from the TOM complex to the sorting and assembly machinery (SAM complex) of the outer membrane. Acts as a chaperone-like protein that protects the hydrophobic precursors from aggregation and guide them through the mitochondrial intermembrane space.</text>
</comment>
<dbReference type="FunCoup" id="A0A1B7NIS4">
    <property type="interactions" value="148"/>
</dbReference>
<reference evidence="7 8" key="1">
    <citation type="submission" date="2016-06" db="EMBL/GenBank/DDBJ databases">
        <title>Comparative genomics of the ectomycorrhizal sister species Rhizopogon vinicolor and Rhizopogon vesiculosus (Basidiomycota: Boletales) reveals a divergence of the mating type B locus.</title>
        <authorList>
            <consortium name="DOE Joint Genome Institute"/>
            <person name="Mujic A.B."/>
            <person name="Kuo A."/>
            <person name="Tritt A."/>
            <person name="Lipzen A."/>
            <person name="Chen C."/>
            <person name="Johnson J."/>
            <person name="Sharma A."/>
            <person name="Barry K."/>
            <person name="Grigoriev I.V."/>
            <person name="Spatafora J.W."/>
        </authorList>
    </citation>
    <scope>NUCLEOTIDE SEQUENCE [LARGE SCALE GENOMIC DNA]</scope>
    <source>
        <strain evidence="7 8">AM-OR11-026</strain>
    </source>
</reference>
<keyword evidence="2 5" id="KW-0999">Mitochondrion inner membrane</keyword>
<protein>
    <recommendedName>
        <fullName evidence="5">Mitochondrial import inner membrane translocase subunit</fullName>
    </recommendedName>
</protein>
<evidence type="ECO:0000256" key="1">
    <source>
        <dbReference type="ARBA" id="ARBA00006720"/>
    </source>
</evidence>
<dbReference type="AlphaFoldDB" id="A0A1B7NIS4"/>
<evidence type="ECO:0000313" key="8">
    <source>
        <dbReference type="Proteomes" id="UP000092154"/>
    </source>
</evidence>
<evidence type="ECO:0000313" key="7">
    <source>
        <dbReference type="EMBL" id="OAX44815.1"/>
    </source>
</evidence>
<dbReference type="GO" id="GO:0005743">
    <property type="term" value="C:mitochondrial inner membrane"/>
    <property type="evidence" value="ECO:0007669"/>
    <property type="project" value="UniProtKB-SubCell"/>
</dbReference>
<feature type="domain" description="Tim10-like" evidence="6">
    <location>
        <begin position="17"/>
        <end position="77"/>
    </location>
</feature>
<proteinExistence type="inferred from homology"/>
<dbReference type="Proteomes" id="UP000092154">
    <property type="component" value="Unassembled WGS sequence"/>
</dbReference>
<dbReference type="Gene3D" id="1.10.287.810">
    <property type="entry name" value="Mitochondrial import inner membrane translocase subunit tim13 like domains"/>
    <property type="match status" value="1"/>
</dbReference>
<evidence type="ECO:0000256" key="3">
    <source>
        <dbReference type="ARBA" id="ARBA00022927"/>
    </source>
</evidence>
<dbReference type="InterPro" id="IPR035427">
    <property type="entry name" value="Tim10-like_dom_sf"/>
</dbReference>
<evidence type="ECO:0000256" key="2">
    <source>
        <dbReference type="ARBA" id="ARBA00022792"/>
    </source>
</evidence>
<keyword evidence="5" id="KW-0496">Mitochondrion</keyword>
<keyword evidence="5" id="KW-0143">Chaperone</keyword>
<keyword evidence="4 5" id="KW-0811">Translocation</keyword>
<evidence type="ECO:0000256" key="4">
    <source>
        <dbReference type="ARBA" id="ARBA00023010"/>
    </source>
</evidence>
<comment type="similarity">
    <text evidence="1 5">Belongs to the small Tim family.</text>
</comment>
<comment type="subunit">
    <text evidence="5">Heterohexamer.</text>
</comment>
<keyword evidence="5" id="KW-1015">Disulfide bond</keyword>
<gene>
    <name evidence="7" type="ORF">K503DRAFT_5872</name>
</gene>
<comment type="subcellular location">
    <subcellularLocation>
        <location evidence="5">Mitochondrion inner membrane</location>
        <topology evidence="5">Peripheral membrane protein</topology>
        <orientation evidence="5">Intermembrane side</orientation>
    </subcellularLocation>
</comment>
<keyword evidence="5" id="KW-0813">Transport</keyword>
<evidence type="ECO:0000259" key="6">
    <source>
        <dbReference type="Pfam" id="PF02953"/>
    </source>
</evidence>
<keyword evidence="3 5" id="KW-0653">Protein transport</keyword>
<dbReference type="OrthoDB" id="344165at2759"/>
<keyword evidence="2 5" id="KW-0472">Membrane</keyword>
<dbReference type="EMBL" id="KV448122">
    <property type="protein sequence ID" value="OAX44815.1"/>
    <property type="molecule type" value="Genomic_DNA"/>
</dbReference>
<dbReference type="Pfam" id="PF02953">
    <property type="entry name" value="zf-Tim10_DDP"/>
    <property type="match status" value="1"/>
</dbReference>